<evidence type="ECO:0000256" key="2">
    <source>
        <dbReference type="ARBA" id="ARBA00022448"/>
    </source>
</evidence>
<dbReference type="InterPro" id="IPR020846">
    <property type="entry name" value="MFS_dom"/>
</dbReference>
<organism evidence="9">
    <name type="scientific">hydrothermal vent metagenome</name>
    <dbReference type="NCBI Taxonomy" id="652676"/>
    <lineage>
        <taxon>unclassified sequences</taxon>
        <taxon>metagenomes</taxon>
        <taxon>ecological metagenomes</taxon>
    </lineage>
</organism>
<keyword evidence="3 7" id="KW-0812">Transmembrane</keyword>
<proteinExistence type="predicted"/>
<dbReference type="PROSITE" id="PS00216">
    <property type="entry name" value="SUGAR_TRANSPORT_1"/>
    <property type="match status" value="1"/>
</dbReference>
<reference evidence="9" key="1">
    <citation type="submission" date="2018-06" db="EMBL/GenBank/DDBJ databases">
        <authorList>
            <person name="Zhirakovskaya E."/>
        </authorList>
    </citation>
    <scope>NUCLEOTIDE SEQUENCE</scope>
</reference>
<dbReference type="GO" id="GO:0012505">
    <property type="term" value="C:endomembrane system"/>
    <property type="evidence" value="ECO:0007669"/>
    <property type="project" value="UniProtKB-SubCell"/>
</dbReference>
<dbReference type="InterPro" id="IPR011701">
    <property type="entry name" value="MFS"/>
</dbReference>
<protein>
    <recommendedName>
        <fullName evidence="6">MFS-type drug efflux transporter P55</fullName>
    </recommendedName>
</protein>
<comment type="subcellular location">
    <subcellularLocation>
        <location evidence="1">Endomembrane system</location>
        <topology evidence="1">Multi-pass membrane protein</topology>
    </subcellularLocation>
</comment>
<name>A0A3B1AP95_9ZZZZ</name>
<gene>
    <name evidence="9" type="ORF">MNBD_ALPHA03-1768</name>
</gene>
<feature type="non-terminal residue" evidence="9">
    <location>
        <position position="114"/>
    </location>
</feature>
<evidence type="ECO:0000256" key="4">
    <source>
        <dbReference type="ARBA" id="ARBA00022989"/>
    </source>
</evidence>
<feature type="transmembrane region" description="Helical" evidence="7">
    <location>
        <begin position="48"/>
        <end position="68"/>
    </location>
</feature>
<evidence type="ECO:0000256" key="6">
    <source>
        <dbReference type="ARBA" id="ARBA00044273"/>
    </source>
</evidence>
<dbReference type="Gene3D" id="1.20.1720.10">
    <property type="entry name" value="Multidrug resistance protein D"/>
    <property type="match status" value="1"/>
</dbReference>
<evidence type="ECO:0000256" key="5">
    <source>
        <dbReference type="ARBA" id="ARBA00023136"/>
    </source>
</evidence>
<dbReference type="EMBL" id="UOFW01000216">
    <property type="protein sequence ID" value="VAX07766.1"/>
    <property type="molecule type" value="Genomic_DNA"/>
</dbReference>
<feature type="transmembrane region" description="Helical" evidence="7">
    <location>
        <begin position="15"/>
        <end position="36"/>
    </location>
</feature>
<evidence type="ECO:0000259" key="8">
    <source>
        <dbReference type="PROSITE" id="PS50850"/>
    </source>
</evidence>
<accession>A0A3B1AP95</accession>
<dbReference type="SUPFAM" id="SSF103473">
    <property type="entry name" value="MFS general substrate transporter"/>
    <property type="match status" value="1"/>
</dbReference>
<dbReference type="AlphaFoldDB" id="A0A3B1AP95"/>
<dbReference type="Pfam" id="PF07690">
    <property type="entry name" value="MFS_1"/>
    <property type="match status" value="1"/>
</dbReference>
<dbReference type="PROSITE" id="PS50850">
    <property type="entry name" value="MFS"/>
    <property type="match status" value="1"/>
</dbReference>
<sequence length="114" mass="12568">MQSRSFLNNRTPPHIVTLVLISGLSALSMNIFLPSLPSISLHFNEDKSIVQLSITLYLIAVALMQPIIGPFSDYFGRRPIVIFGLLGFFAGTFICIYAPNIEVLLVGRMVQALS</sequence>
<keyword evidence="5 7" id="KW-0472">Membrane</keyword>
<feature type="domain" description="Major facilitator superfamily (MFS) profile" evidence="8">
    <location>
        <begin position="14"/>
        <end position="114"/>
    </location>
</feature>
<feature type="transmembrane region" description="Helical" evidence="7">
    <location>
        <begin position="80"/>
        <end position="99"/>
    </location>
</feature>
<evidence type="ECO:0000313" key="9">
    <source>
        <dbReference type="EMBL" id="VAX07766.1"/>
    </source>
</evidence>
<keyword evidence="2" id="KW-0813">Transport</keyword>
<evidence type="ECO:0000256" key="1">
    <source>
        <dbReference type="ARBA" id="ARBA00004127"/>
    </source>
</evidence>
<evidence type="ECO:0000256" key="7">
    <source>
        <dbReference type="SAM" id="Phobius"/>
    </source>
</evidence>
<evidence type="ECO:0000256" key="3">
    <source>
        <dbReference type="ARBA" id="ARBA00022692"/>
    </source>
</evidence>
<dbReference type="PANTHER" id="PTHR23501">
    <property type="entry name" value="MAJOR FACILITATOR SUPERFAMILY"/>
    <property type="match status" value="1"/>
</dbReference>
<dbReference type="GO" id="GO:0005886">
    <property type="term" value="C:plasma membrane"/>
    <property type="evidence" value="ECO:0007669"/>
    <property type="project" value="TreeGrafter"/>
</dbReference>
<dbReference type="GO" id="GO:0022857">
    <property type="term" value="F:transmembrane transporter activity"/>
    <property type="evidence" value="ECO:0007669"/>
    <property type="project" value="InterPro"/>
</dbReference>
<dbReference type="InterPro" id="IPR036259">
    <property type="entry name" value="MFS_trans_sf"/>
</dbReference>
<dbReference type="PANTHER" id="PTHR23501:SF191">
    <property type="entry name" value="VACUOLAR BASIC AMINO ACID TRANSPORTER 4"/>
    <property type="match status" value="1"/>
</dbReference>
<keyword evidence="4 7" id="KW-1133">Transmembrane helix</keyword>
<dbReference type="InterPro" id="IPR005829">
    <property type="entry name" value="Sugar_transporter_CS"/>
</dbReference>